<feature type="transmembrane region" description="Helical" evidence="8">
    <location>
        <begin position="60"/>
        <end position="81"/>
    </location>
</feature>
<evidence type="ECO:0000256" key="8">
    <source>
        <dbReference type="SAM" id="Phobius"/>
    </source>
</evidence>
<proteinExistence type="inferred from homology"/>
<accession>A0A073B3M7</accession>
<evidence type="ECO:0000313" key="9">
    <source>
        <dbReference type="EMBL" id="KEI46126.1"/>
    </source>
</evidence>
<keyword evidence="10" id="KW-1185">Reference proteome</keyword>
<keyword evidence="3" id="KW-0813">Transport</keyword>
<dbReference type="PANTHER" id="PTHR34702">
    <property type="entry name" value="NA(+)/H(+) ANTIPORTER SUBUNIT F1"/>
    <property type="match status" value="1"/>
</dbReference>
<keyword evidence="6 8" id="KW-1133">Transmembrane helix</keyword>
<organism evidence="9 10">
    <name type="scientific">Saccharopolyspora rectivirgula</name>
    <dbReference type="NCBI Taxonomy" id="28042"/>
    <lineage>
        <taxon>Bacteria</taxon>
        <taxon>Bacillati</taxon>
        <taxon>Actinomycetota</taxon>
        <taxon>Actinomycetes</taxon>
        <taxon>Pseudonocardiales</taxon>
        <taxon>Pseudonocardiaceae</taxon>
        <taxon>Saccharopolyspora</taxon>
    </lineage>
</organism>
<evidence type="ECO:0000256" key="5">
    <source>
        <dbReference type="ARBA" id="ARBA00022692"/>
    </source>
</evidence>
<dbReference type="GO" id="GO:0005886">
    <property type="term" value="C:plasma membrane"/>
    <property type="evidence" value="ECO:0007669"/>
    <property type="project" value="UniProtKB-SubCell"/>
</dbReference>
<dbReference type="Pfam" id="PF04066">
    <property type="entry name" value="MrpF_PhaF"/>
    <property type="match status" value="1"/>
</dbReference>
<evidence type="ECO:0000256" key="7">
    <source>
        <dbReference type="ARBA" id="ARBA00023136"/>
    </source>
</evidence>
<comment type="subcellular location">
    <subcellularLocation>
        <location evidence="1">Cell membrane</location>
        <topology evidence="1">Multi-pass membrane protein</topology>
    </subcellularLocation>
</comment>
<dbReference type="AlphaFoldDB" id="A0A073B3M7"/>
<keyword evidence="7 8" id="KW-0472">Membrane</keyword>
<evidence type="ECO:0000256" key="4">
    <source>
        <dbReference type="ARBA" id="ARBA00022475"/>
    </source>
</evidence>
<evidence type="ECO:0000313" key="10">
    <source>
        <dbReference type="Proteomes" id="UP000031419"/>
    </source>
</evidence>
<keyword evidence="5 8" id="KW-0812">Transmembrane</keyword>
<evidence type="ECO:0000256" key="6">
    <source>
        <dbReference type="ARBA" id="ARBA00022989"/>
    </source>
</evidence>
<feature type="transmembrane region" description="Helical" evidence="8">
    <location>
        <begin position="33"/>
        <end position="54"/>
    </location>
</feature>
<name>A0A073B3M7_9PSEU</name>
<dbReference type="InterPro" id="IPR007208">
    <property type="entry name" value="MrpF/PhaF-like"/>
</dbReference>
<evidence type="ECO:0000256" key="2">
    <source>
        <dbReference type="ARBA" id="ARBA00009212"/>
    </source>
</evidence>
<evidence type="ECO:0000256" key="1">
    <source>
        <dbReference type="ARBA" id="ARBA00004651"/>
    </source>
</evidence>
<feature type="transmembrane region" description="Helical" evidence="8">
    <location>
        <begin position="6"/>
        <end position="24"/>
    </location>
</feature>
<reference evidence="9 10" key="1">
    <citation type="submission" date="2014-06" db="EMBL/GenBank/DDBJ databases">
        <title>Saccharopolyspora rectivirgula DSM-43113 Genome sequencing.</title>
        <authorList>
            <person name="Barrera C."/>
            <person name="Millon L."/>
            <person name="Rognon B."/>
            <person name="Zaugg C."/>
            <person name="Monod M."/>
        </authorList>
    </citation>
    <scope>NUCLEOTIDE SEQUENCE [LARGE SCALE GENOMIC DNA]</scope>
    <source>
        <strain evidence="9 10">DSM 43113</strain>
    </source>
</reference>
<dbReference type="EMBL" id="JNVU01000002">
    <property type="protein sequence ID" value="KEI46126.1"/>
    <property type="molecule type" value="Genomic_DNA"/>
</dbReference>
<dbReference type="PANTHER" id="PTHR34702:SF1">
    <property type="entry name" value="NA(+)_H(+) ANTIPORTER SUBUNIT F"/>
    <property type="match status" value="1"/>
</dbReference>
<protein>
    <submittedName>
        <fullName evidence="9">Sodium:proton antiporter</fullName>
    </submittedName>
</protein>
<sequence length="88" mass="9568">MTWVFIITFALLCLAALLVLVRLLRGRSTLDRIVAVDVFVTLVVAATCVGMGWQKNGENIALLAAFALLGFIGSVVAARLVEKKESYR</sequence>
<keyword evidence="4" id="KW-1003">Cell membrane</keyword>
<dbReference type="RefSeq" id="WP_029722276.1">
    <property type="nucleotide sequence ID" value="NZ_JAJUIW010000020.1"/>
</dbReference>
<dbReference type="Proteomes" id="UP000031419">
    <property type="component" value="Unassembled WGS sequence"/>
</dbReference>
<dbReference type="eggNOG" id="COG2212">
    <property type="taxonomic scope" value="Bacteria"/>
</dbReference>
<dbReference type="GO" id="GO:0015385">
    <property type="term" value="F:sodium:proton antiporter activity"/>
    <property type="evidence" value="ECO:0007669"/>
    <property type="project" value="TreeGrafter"/>
</dbReference>
<gene>
    <name evidence="9" type="ORF">GU90_00295</name>
</gene>
<comment type="caution">
    <text evidence="9">The sequence shown here is derived from an EMBL/GenBank/DDBJ whole genome shotgun (WGS) entry which is preliminary data.</text>
</comment>
<evidence type="ECO:0000256" key="3">
    <source>
        <dbReference type="ARBA" id="ARBA00022448"/>
    </source>
</evidence>
<dbReference type="STRING" id="28042.GU90_00295"/>
<comment type="similarity">
    <text evidence="2">Belongs to the CPA3 antiporters (TC 2.A.63) subunit F family.</text>
</comment>